<evidence type="ECO:0000313" key="1">
    <source>
        <dbReference type="EMBL" id="KAL1581821.1"/>
    </source>
</evidence>
<name>A0AB34KCP0_9PEZI</name>
<protein>
    <recommendedName>
        <fullName evidence="3">Methyltransferase domain-containing protein</fullName>
    </recommendedName>
</protein>
<reference evidence="1 2" key="1">
    <citation type="journal article" date="2020" name="Microbiol. Resour. Announc.">
        <title>Draft Genome Sequence of a Cladosporium Species Isolated from the Mesophotic Ascidian Didemnum maculosum.</title>
        <authorList>
            <person name="Gioti A."/>
            <person name="Siaperas R."/>
            <person name="Nikolaivits E."/>
            <person name="Le Goff G."/>
            <person name="Ouazzani J."/>
            <person name="Kotoulas G."/>
            <person name="Topakas E."/>
        </authorList>
    </citation>
    <scope>NUCLEOTIDE SEQUENCE [LARGE SCALE GENOMIC DNA]</scope>
    <source>
        <strain evidence="1 2">TM138-S3</strain>
    </source>
</reference>
<sequence length="289" mass="31580">MAHTNGTTKMPDTYGLTRDAKESARLNMQHALWRENLGFLLHPCVAADLPDGARIGDVGTGTGVWLIELAEECGRAKHSYEGFDISSSQFPSQPPQGLAFSVLNVLDPVPQHMVATFDVIHLRLLVLGLPKNTWELACRNLLQLLKPGGWLQWEEADFGSMEILQNEPSASREASVNLIKNLVRHGLERGQGWEEVLMLPSIAGAAGFADVKTDVFGSDRVSSTRHEFSKVCMAALSGIAEMHKKMDGGSGYWASDEAAKLQEAAAQELSSGKIYLRANLSVVYAQRPH</sequence>
<dbReference type="GeneID" id="96010813"/>
<organism evidence="1 2">
    <name type="scientific">Cladosporium halotolerans</name>
    <dbReference type="NCBI Taxonomy" id="1052096"/>
    <lineage>
        <taxon>Eukaryota</taxon>
        <taxon>Fungi</taxon>
        <taxon>Dikarya</taxon>
        <taxon>Ascomycota</taxon>
        <taxon>Pezizomycotina</taxon>
        <taxon>Dothideomycetes</taxon>
        <taxon>Dothideomycetidae</taxon>
        <taxon>Cladosporiales</taxon>
        <taxon>Cladosporiaceae</taxon>
        <taxon>Cladosporium</taxon>
    </lineage>
</organism>
<dbReference type="RefSeq" id="XP_069224929.1">
    <property type="nucleotide sequence ID" value="XM_069377975.1"/>
</dbReference>
<dbReference type="AlphaFoldDB" id="A0AB34KCP0"/>
<proteinExistence type="predicted"/>
<keyword evidence="2" id="KW-1185">Reference proteome</keyword>
<dbReference type="Pfam" id="PF13489">
    <property type="entry name" value="Methyltransf_23"/>
    <property type="match status" value="1"/>
</dbReference>
<accession>A0AB34KCP0</accession>
<dbReference type="Gene3D" id="3.40.50.150">
    <property type="entry name" value="Vaccinia Virus protein VP39"/>
    <property type="match status" value="1"/>
</dbReference>
<dbReference type="CDD" id="cd02440">
    <property type="entry name" value="AdoMet_MTases"/>
    <property type="match status" value="1"/>
</dbReference>
<dbReference type="EMBL" id="JAAQHG020000139">
    <property type="protein sequence ID" value="KAL1581821.1"/>
    <property type="molecule type" value="Genomic_DNA"/>
</dbReference>
<dbReference type="SUPFAM" id="SSF53335">
    <property type="entry name" value="S-adenosyl-L-methionine-dependent methyltransferases"/>
    <property type="match status" value="1"/>
</dbReference>
<gene>
    <name evidence="1" type="ORF">WHR41_09372</name>
</gene>
<dbReference type="Proteomes" id="UP000803884">
    <property type="component" value="Unassembled WGS sequence"/>
</dbReference>
<comment type="caution">
    <text evidence="1">The sequence shown here is derived from an EMBL/GenBank/DDBJ whole genome shotgun (WGS) entry which is preliminary data.</text>
</comment>
<dbReference type="InterPro" id="IPR029063">
    <property type="entry name" value="SAM-dependent_MTases_sf"/>
</dbReference>
<evidence type="ECO:0000313" key="2">
    <source>
        <dbReference type="Proteomes" id="UP000803884"/>
    </source>
</evidence>
<evidence type="ECO:0008006" key="3">
    <source>
        <dbReference type="Google" id="ProtNLM"/>
    </source>
</evidence>